<keyword evidence="2" id="KW-1185">Reference proteome</keyword>
<evidence type="ECO:0000313" key="1">
    <source>
        <dbReference type="EMBL" id="SKB42000.1"/>
    </source>
</evidence>
<accession>A0A1T5B4V8</accession>
<evidence type="ECO:0000313" key="2">
    <source>
        <dbReference type="Proteomes" id="UP000189818"/>
    </source>
</evidence>
<dbReference type="OrthoDB" id="246146at2"/>
<dbReference type="Pfam" id="PF08795">
    <property type="entry name" value="DUF1796"/>
    <property type="match status" value="1"/>
</dbReference>
<gene>
    <name evidence="1" type="ORF">SAMN06295920_102475</name>
</gene>
<dbReference type="InterPro" id="IPR014903">
    <property type="entry name" value="DUF1796"/>
</dbReference>
<reference evidence="2" key="1">
    <citation type="submission" date="2017-02" db="EMBL/GenBank/DDBJ databases">
        <authorList>
            <person name="Varghese N."/>
            <person name="Submissions S."/>
        </authorList>
    </citation>
    <scope>NUCLEOTIDE SEQUENCE [LARGE SCALE GENOMIC DNA]</scope>
    <source>
        <strain evidence="2">UM2</strain>
    </source>
</reference>
<dbReference type="Proteomes" id="UP000189818">
    <property type="component" value="Unassembled WGS sequence"/>
</dbReference>
<dbReference type="STRING" id="439228.SAMN06295920_102475"/>
<dbReference type="EMBL" id="FUYM01000002">
    <property type="protein sequence ID" value="SKB42000.1"/>
    <property type="molecule type" value="Genomic_DNA"/>
</dbReference>
<proteinExistence type="predicted"/>
<protein>
    <submittedName>
        <fullName evidence="1">Putative papain-like cysteine peptidase</fullName>
    </submittedName>
</protein>
<dbReference type="RefSeq" id="WP_079647208.1">
    <property type="nucleotide sequence ID" value="NZ_FUYM01000002.1"/>
</dbReference>
<dbReference type="AlphaFoldDB" id="A0A1T5B4V8"/>
<name>A0A1T5B4V8_9SPHN</name>
<sequence>MSAEACWDAPRSYDSVLSIGAQCLTSTMLKAAGLKRYSAPFDWIFSNLRMVSDCIEDDFAVFLDRQYLKPVPAGQRHTADSCFADHDHYRRRYGLNTMFNHYDPVSAEGYAYLLRCVARFRAALTSGRPHLLLAIAERHQGGRFGFDRLCAALEPYPAVQALVLISPESRAPQGLELWEERGRHRLAYLHTPSPVAGIHFEAEEDNMFLGDTLRRLILLNA</sequence>
<organism evidence="1 2">
    <name type="scientific">Rhizorhabdus histidinilytica</name>
    <dbReference type="NCBI Taxonomy" id="439228"/>
    <lineage>
        <taxon>Bacteria</taxon>
        <taxon>Pseudomonadati</taxon>
        <taxon>Pseudomonadota</taxon>
        <taxon>Alphaproteobacteria</taxon>
        <taxon>Sphingomonadales</taxon>
        <taxon>Sphingomonadaceae</taxon>
        <taxon>Rhizorhabdus</taxon>
    </lineage>
</organism>